<feature type="site" description="Interaction with DNA" evidence="7">
    <location>
        <position position="82"/>
    </location>
</feature>
<dbReference type="PANTHER" id="PTHR43493">
    <property type="entry name" value="DNA GYRASE/TOPOISOMERASE SUBUNIT A"/>
    <property type="match status" value="1"/>
</dbReference>
<evidence type="ECO:0000313" key="11">
    <source>
        <dbReference type="EMBL" id="MEM0513952.1"/>
    </source>
</evidence>
<dbReference type="InterPro" id="IPR050220">
    <property type="entry name" value="Type_II_DNA_Topoisomerases"/>
</dbReference>
<keyword evidence="6 7" id="KW-0413">Isomerase</keyword>
<evidence type="ECO:0000256" key="6">
    <source>
        <dbReference type="ARBA" id="ARBA00023235"/>
    </source>
</evidence>
<dbReference type="InterPro" id="IPR013760">
    <property type="entry name" value="Topo_IIA-like_dom_sf"/>
</dbReference>
<dbReference type="SUPFAM" id="SSF56719">
    <property type="entry name" value="Type II DNA topoisomerase"/>
    <property type="match status" value="1"/>
</dbReference>
<gene>
    <name evidence="7 11" type="primary">parC</name>
    <name evidence="11" type="ORF">WCN91_00625</name>
</gene>
<evidence type="ECO:0000256" key="9">
    <source>
        <dbReference type="SAM" id="MobiDB-lite"/>
    </source>
</evidence>
<comment type="catalytic activity">
    <reaction evidence="1 7 8">
        <text>ATP-dependent breakage, passage and rejoining of double-stranded DNA.</text>
        <dbReference type="EC" id="5.6.2.2"/>
    </reaction>
</comment>
<dbReference type="InterPro" id="IPR013757">
    <property type="entry name" value="Topo_IIA_A_a_sf"/>
</dbReference>
<evidence type="ECO:0000256" key="8">
    <source>
        <dbReference type="PROSITE-ProRule" id="PRU01384"/>
    </source>
</evidence>
<comment type="subunit">
    <text evidence="7">Heterotetramer composed of ParC and ParE.</text>
</comment>
<keyword evidence="2 7" id="KW-1003">Cell membrane</keyword>
<dbReference type="InterPro" id="IPR006691">
    <property type="entry name" value="GyrA/parC_rep"/>
</dbReference>
<feature type="site" description="Transition state stabilizer" evidence="7">
    <location>
        <position position="126"/>
    </location>
</feature>
<dbReference type="Gene3D" id="3.30.1360.40">
    <property type="match status" value="1"/>
</dbReference>
<comment type="similarity">
    <text evidence="7">Belongs to the type II topoisomerase GyrA/ParC subunit family. ParC type 1 subfamily.</text>
</comment>
<evidence type="ECO:0000256" key="2">
    <source>
        <dbReference type="ARBA" id="ARBA00022475"/>
    </source>
</evidence>
<evidence type="ECO:0000256" key="1">
    <source>
        <dbReference type="ARBA" id="ARBA00000185"/>
    </source>
</evidence>
<dbReference type="PROSITE" id="PS52040">
    <property type="entry name" value="TOPO_IIA"/>
    <property type="match status" value="1"/>
</dbReference>
<dbReference type="Gene3D" id="1.10.268.10">
    <property type="entry name" value="Topoisomerase, domain 3"/>
    <property type="match status" value="1"/>
</dbReference>
<dbReference type="InterPro" id="IPR002205">
    <property type="entry name" value="Topo_IIA_dom_A"/>
</dbReference>
<dbReference type="InterPro" id="IPR035516">
    <property type="entry name" value="Gyrase/topoIV_suA_C"/>
</dbReference>
<dbReference type="RefSeq" id="WP_342675500.1">
    <property type="nucleotide sequence ID" value="NZ_JBCGCU010000001.1"/>
</dbReference>
<feature type="domain" description="Topo IIA-type catalytic" evidence="10">
    <location>
        <begin position="38"/>
        <end position="501"/>
    </location>
</feature>
<evidence type="ECO:0000256" key="3">
    <source>
        <dbReference type="ARBA" id="ARBA00023029"/>
    </source>
</evidence>
<comment type="caution">
    <text evidence="11">The sequence shown here is derived from an EMBL/GenBank/DDBJ whole genome shotgun (WGS) entry which is preliminary data.</text>
</comment>
<keyword evidence="5 7" id="KW-0472">Membrane</keyword>
<evidence type="ECO:0000259" key="10">
    <source>
        <dbReference type="PROSITE" id="PS52040"/>
    </source>
</evidence>
<organism evidence="11 12">
    <name type="scientific">Pseudoalteromonas qingdaonensis</name>
    <dbReference type="NCBI Taxonomy" id="3131913"/>
    <lineage>
        <taxon>Bacteria</taxon>
        <taxon>Pseudomonadati</taxon>
        <taxon>Pseudomonadota</taxon>
        <taxon>Gammaproteobacteria</taxon>
        <taxon>Alteromonadales</taxon>
        <taxon>Pseudoalteromonadaceae</taxon>
        <taxon>Pseudoalteromonas</taxon>
    </lineage>
</organism>
<evidence type="ECO:0000256" key="5">
    <source>
        <dbReference type="ARBA" id="ARBA00023136"/>
    </source>
</evidence>
<feature type="site" description="Interaction with DNA" evidence="7">
    <location>
        <position position="84"/>
    </location>
</feature>
<dbReference type="PANTHER" id="PTHR43493:SF1">
    <property type="entry name" value="DNA TOPOISOMERASE 4 SUBUNIT A"/>
    <property type="match status" value="1"/>
</dbReference>
<accession>A0ABU9MUH0</accession>
<dbReference type="EC" id="5.6.2.2" evidence="7"/>
<sequence>MTQTTTLSQQGIEQLTMGRFTEDAYLNYSMYVIMDRALPHIGDGLKPVQRRIVYAMSELGLSAAAKYKKSARTVGDVLGKYHPHGDSACYEAMVLMAQPFSYRYPLVDGQGNWGAADDPKSFAAMRYTEARLSKFSEVLLKELGQGTVDWTPNFDGTMKEPLVLPARLPHILLNGVTGIAVGMATDIPPHNVRELAEACCLLLDKPKAELAELLQLVKAPDYPTEAEIITPQADIEKMYTTGRGSLKMRAKYHVEQGEIVITALPHQCSGAKVLEQIANQMTAKKLPMVADLRDESDHENPTRIVVVPRSNRIKVEPLMAHLFATTDLEKNYRVNLNMIGLDGRPQVKDLRSILAEWLEFRRDTVRRRLQYRLDKVLARLHILEGLMIAFLNIDEVIAIIRSEDEPKPVLMERFALTETQAEAILDLKLRHLAKLEEMKIRGEQDELAKERDKLELTLGSERRMSTLMKKEIQEAAELYGDERRSPVVEREEAKALSEKDLIPSEPVTVVLSEKGWARVAKGHDVDAEGLSYRSGDKFKASAKGRSNQPAVFLDSSGRAFATDAHSLPSARSQGEPMSGRFNIAAGATLEHTVMADNEQMLLMASDAGYGFVAEFNDLVSKNKNGKALVSIPKGGLLMQPIAVGDIASDYCMAISSEGRMLLFPLRDLPKLAKGKGNKIISIPSAKVQAREEFVKLLAVVPEGASVTLLAGKRKLTLKPSDLEHYHGERGRRGNKLPRGLQRVDGCEIEFTGSTPEPEAVETTEE</sequence>
<evidence type="ECO:0000256" key="7">
    <source>
        <dbReference type="HAMAP-Rule" id="MF_00936"/>
    </source>
</evidence>
<dbReference type="SMART" id="SM00434">
    <property type="entry name" value="TOP4c"/>
    <property type="match status" value="1"/>
</dbReference>
<dbReference type="HAMAP" id="MF_00936">
    <property type="entry name" value="ParC_type1"/>
    <property type="match status" value="1"/>
</dbReference>
<dbReference type="InterPro" id="IPR005742">
    <property type="entry name" value="TopoIV_A_Gneg"/>
</dbReference>
<dbReference type="CDD" id="cd00187">
    <property type="entry name" value="TOP4c"/>
    <property type="match status" value="1"/>
</dbReference>
<proteinExistence type="inferred from homology"/>
<dbReference type="SUPFAM" id="SSF101904">
    <property type="entry name" value="GyrA/ParC C-terminal domain-like"/>
    <property type="match status" value="1"/>
</dbReference>
<reference evidence="11 12" key="1">
    <citation type="submission" date="2024-03" db="EMBL/GenBank/DDBJ databases">
        <title>Pseudoalteromonas qingdaonensis sp. nov., isolated from the intestines of marine benthic organisms.</title>
        <authorList>
            <person name="Lin X."/>
            <person name="Fang S."/>
            <person name="Hu X."/>
        </authorList>
    </citation>
    <scope>NUCLEOTIDE SEQUENCE [LARGE SCALE GENOMIC DNA]</scope>
    <source>
        <strain evidence="11 12">YIC-827</strain>
    </source>
</reference>
<dbReference type="Proteomes" id="UP001447008">
    <property type="component" value="Unassembled WGS sequence"/>
</dbReference>
<dbReference type="EMBL" id="JBCGCU010000001">
    <property type="protein sequence ID" value="MEM0513952.1"/>
    <property type="molecule type" value="Genomic_DNA"/>
</dbReference>
<dbReference type="Gene3D" id="3.90.199.10">
    <property type="entry name" value="Topoisomerase II, domain 5"/>
    <property type="match status" value="1"/>
</dbReference>
<feature type="site" description="Interaction with DNA" evidence="7">
    <location>
        <position position="46"/>
    </location>
</feature>
<dbReference type="NCBIfam" id="TIGR01062">
    <property type="entry name" value="parC_Gneg"/>
    <property type="match status" value="1"/>
</dbReference>
<dbReference type="Pfam" id="PF00521">
    <property type="entry name" value="DNA_topoisoIV"/>
    <property type="match status" value="1"/>
</dbReference>
<keyword evidence="12" id="KW-1185">Reference proteome</keyword>
<evidence type="ECO:0000313" key="12">
    <source>
        <dbReference type="Proteomes" id="UP001447008"/>
    </source>
</evidence>
<comment type="subcellular location">
    <subcellularLocation>
        <location evidence="7">Cell membrane</location>
        <topology evidence="7">Peripheral membrane protein</topology>
    </subcellularLocation>
</comment>
<dbReference type="NCBIfam" id="NF004044">
    <property type="entry name" value="PRK05561.1"/>
    <property type="match status" value="1"/>
</dbReference>
<dbReference type="Gene3D" id="2.120.10.90">
    <property type="entry name" value="DNA gyrase/topoisomerase IV, subunit A, C-terminal"/>
    <property type="match status" value="1"/>
</dbReference>
<protein>
    <recommendedName>
        <fullName evidence="7">DNA topoisomerase 4 subunit A</fullName>
        <ecNumber evidence="7">5.6.2.2</ecNumber>
    </recommendedName>
    <alternativeName>
        <fullName evidence="7">Topoisomerase IV subunit A</fullName>
    </alternativeName>
</protein>
<comment type="function">
    <text evidence="7">Topoisomerase IV is essential for chromosome segregation. It relaxes supercoiled DNA. Performs the decatenation events required during the replication of a circular DNA molecule.</text>
</comment>
<keyword evidence="3 7" id="KW-0799">Topoisomerase</keyword>
<feature type="region of interest" description="Disordered" evidence="9">
    <location>
        <begin position="746"/>
        <end position="765"/>
    </location>
</feature>
<dbReference type="InterPro" id="IPR013758">
    <property type="entry name" value="Topo_IIA_A/C_ab"/>
</dbReference>
<keyword evidence="4 7" id="KW-0238">DNA-binding</keyword>
<dbReference type="Pfam" id="PF03989">
    <property type="entry name" value="DNA_gyraseA_C"/>
    <property type="match status" value="2"/>
</dbReference>
<feature type="active site" description="O-(5'-phospho-DNA)-tyrosine intermediate" evidence="7 8">
    <location>
        <position position="127"/>
    </location>
</feature>
<name>A0ABU9MUH0_9GAMM</name>
<evidence type="ECO:0000256" key="4">
    <source>
        <dbReference type="ARBA" id="ARBA00023125"/>
    </source>
</evidence>
<dbReference type="GO" id="GO:0003918">
    <property type="term" value="F:DNA topoisomerase type II (double strand cut, ATP-hydrolyzing) activity"/>
    <property type="evidence" value="ECO:0007669"/>
    <property type="project" value="UniProtKB-EC"/>
</dbReference>